<keyword evidence="4 7" id="KW-0812">Transmembrane</keyword>
<name>A0A1X0IU67_MYCRH</name>
<evidence type="ECO:0000313" key="11">
    <source>
        <dbReference type="Proteomes" id="UP000192534"/>
    </source>
</evidence>
<dbReference type="PANTHER" id="PTHR30489:SF0">
    <property type="entry name" value="LIPOPROTEIN-RELEASING SYSTEM TRANSMEMBRANE PROTEIN LOLE"/>
    <property type="match status" value="1"/>
</dbReference>
<comment type="caution">
    <text evidence="10">The sequence shown here is derived from an EMBL/GenBank/DDBJ whole genome shotgun (WGS) entry which is preliminary data.</text>
</comment>
<dbReference type="RefSeq" id="WP_083120053.1">
    <property type="nucleotide sequence ID" value="NZ_JACKUO010000026.1"/>
</dbReference>
<keyword evidence="6 7" id="KW-0472">Membrane</keyword>
<gene>
    <name evidence="10" type="ORF">BST42_15065</name>
</gene>
<dbReference type="InterPro" id="IPR003838">
    <property type="entry name" value="ABC3_permease_C"/>
</dbReference>
<evidence type="ECO:0000256" key="1">
    <source>
        <dbReference type="ARBA" id="ARBA00004651"/>
    </source>
</evidence>
<dbReference type="PANTHER" id="PTHR30489">
    <property type="entry name" value="LIPOPROTEIN-RELEASING SYSTEM TRANSMEMBRANE PROTEIN LOLE"/>
    <property type="match status" value="1"/>
</dbReference>
<keyword evidence="5 7" id="KW-1133">Transmembrane helix</keyword>
<dbReference type="GO" id="GO:0044874">
    <property type="term" value="P:lipoprotein localization to outer membrane"/>
    <property type="evidence" value="ECO:0007669"/>
    <property type="project" value="TreeGrafter"/>
</dbReference>
<feature type="transmembrane region" description="Helical" evidence="7">
    <location>
        <begin position="326"/>
        <end position="352"/>
    </location>
</feature>
<protein>
    <submittedName>
        <fullName evidence="10">ABC transporter permease</fullName>
    </submittedName>
</protein>
<reference evidence="10 11" key="1">
    <citation type="submission" date="2016-12" db="EMBL/GenBank/DDBJ databases">
        <title>The new phylogeny of genus Mycobacterium.</title>
        <authorList>
            <person name="Tortoli E."/>
            <person name="Trovato A."/>
            <person name="Cirillo D.M."/>
        </authorList>
    </citation>
    <scope>NUCLEOTIDE SEQUENCE [LARGE SCALE GENOMIC DNA]</scope>
    <source>
        <strain evidence="10 11">DSM 44223</strain>
    </source>
</reference>
<comment type="subcellular location">
    <subcellularLocation>
        <location evidence="1">Cell membrane</location>
        <topology evidence="1">Multi-pass membrane protein</topology>
    </subcellularLocation>
</comment>
<dbReference type="Pfam" id="PF02687">
    <property type="entry name" value="FtsX"/>
    <property type="match status" value="2"/>
</dbReference>
<evidence type="ECO:0000256" key="6">
    <source>
        <dbReference type="ARBA" id="ARBA00023136"/>
    </source>
</evidence>
<sequence length="885" mass="90426">MIAMWLTGLLRRHRARLLGAAAGVAVAVALISTLGSFLATSEATMTQRAVHSVAVDWQVQFTPGADTTAATRLLKATPGVKAHARVEFAKTDGLSATVAGSTQTTSAGVVLGIPATYRDLFPNQIRTLTGADTGVLLAQQTAANLHVAPGDTIRIGRAGLPAAAVTVAGIVELPQANSLFQTVGATPAAQPAAPPDNVVLLGETQWHNLFDPLAAGRPDLVSTQIHLRRAHALPADPGAAYTTVRAAARNLEAHSAGAALVGDNLGAALDAARGDAAYARVLFVFLGLPGAVLAALLTATVTSAGADRRRAEQTLLRARGATARQVLGLAAAEAAVVGAVGAVAGLAAAAVVNWMAFGSPRFGSTVTASVGWPAAAAAAGMAVAAATVLVPARRELRARTVADGRALLSTLRVPIWARLGVDGLILAGAAGVFYATTGRGYQLVLAPEGVPAISVSYWAFAGPALLWIGAALLTWRLADLLLGRGRPLIASALRPFTGDLAGTVAAGISRARRPLVGAIVMLTLAVAFATSTATFNATYRQQAEVDAQLTNGADVTVTAAAPLPAEIASKLATVPGVRAVEPMAHRFAYIGADLQDLYGVRPASITRATALQDSYFPQSTATAQMSALVNKPDSILLSAETVHDFQLRPGDQVTLRIIDASTRQPRPVTFRYAGVVTEFPTAPKDSFLVANADYVAAQTGAAASTVYLIDTGGRDTAAIAARIRGVVGTAATVTDINTVRTNVGSSLTAVDLSGLTRIELSFALVLAVGAGGLVLGLGLTDRRRVYALMSALGAHSRHLRAMVFSETAVLTTIGIVAGGLTGSVLSVMLVKVLSGVFDPPPDTIAAPWAYLGITAAVTVGALGAVSAAAVLLFSRRPAGGLIRDQ</sequence>
<evidence type="ECO:0000259" key="8">
    <source>
        <dbReference type="Pfam" id="PF02687"/>
    </source>
</evidence>
<feature type="transmembrane region" description="Helical" evidence="7">
    <location>
        <begin position="413"/>
        <end position="435"/>
    </location>
</feature>
<dbReference type="InterPro" id="IPR051447">
    <property type="entry name" value="Lipoprotein-release_system"/>
</dbReference>
<evidence type="ECO:0000256" key="2">
    <source>
        <dbReference type="ARBA" id="ARBA00005236"/>
    </source>
</evidence>
<feature type="transmembrane region" description="Helical" evidence="7">
    <location>
        <begin position="372"/>
        <end position="392"/>
    </location>
</feature>
<feature type="transmembrane region" description="Helical" evidence="7">
    <location>
        <begin position="760"/>
        <end position="780"/>
    </location>
</feature>
<keyword evidence="11" id="KW-1185">Reference proteome</keyword>
<dbReference type="Pfam" id="PF12704">
    <property type="entry name" value="MacB_PCD"/>
    <property type="match status" value="1"/>
</dbReference>
<evidence type="ECO:0000256" key="4">
    <source>
        <dbReference type="ARBA" id="ARBA00022692"/>
    </source>
</evidence>
<comment type="similarity">
    <text evidence="2">Belongs to the ABC-4 integral membrane protein family. LolC/E subfamily.</text>
</comment>
<dbReference type="EMBL" id="MVIH01000006">
    <property type="protein sequence ID" value="ORB52287.1"/>
    <property type="molecule type" value="Genomic_DNA"/>
</dbReference>
<feature type="transmembrane region" description="Helical" evidence="7">
    <location>
        <begin position="801"/>
        <end position="828"/>
    </location>
</feature>
<feature type="transmembrane region" description="Helical" evidence="7">
    <location>
        <begin position="455"/>
        <end position="478"/>
    </location>
</feature>
<feature type="transmembrane region" description="Helical" evidence="7">
    <location>
        <begin position="281"/>
        <end position="305"/>
    </location>
</feature>
<organism evidence="10 11">
    <name type="scientific">Mycolicibacterium rhodesiae</name>
    <name type="common">Mycobacterium rhodesiae</name>
    <dbReference type="NCBI Taxonomy" id="36814"/>
    <lineage>
        <taxon>Bacteria</taxon>
        <taxon>Bacillati</taxon>
        <taxon>Actinomycetota</taxon>
        <taxon>Actinomycetes</taxon>
        <taxon>Mycobacteriales</taxon>
        <taxon>Mycobacteriaceae</taxon>
        <taxon>Mycolicibacterium</taxon>
    </lineage>
</organism>
<keyword evidence="3" id="KW-1003">Cell membrane</keyword>
<evidence type="ECO:0000256" key="5">
    <source>
        <dbReference type="ARBA" id="ARBA00022989"/>
    </source>
</evidence>
<dbReference type="InterPro" id="IPR025857">
    <property type="entry name" value="MacB_PCD"/>
</dbReference>
<dbReference type="GO" id="GO:0098797">
    <property type="term" value="C:plasma membrane protein complex"/>
    <property type="evidence" value="ECO:0007669"/>
    <property type="project" value="TreeGrafter"/>
</dbReference>
<evidence type="ECO:0000256" key="3">
    <source>
        <dbReference type="ARBA" id="ARBA00022475"/>
    </source>
</evidence>
<feature type="transmembrane region" description="Helical" evidence="7">
    <location>
        <begin position="515"/>
        <end position="535"/>
    </location>
</feature>
<dbReference type="AlphaFoldDB" id="A0A1X0IU67"/>
<evidence type="ECO:0000259" key="9">
    <source>
        <dbReference type="Pfam" id="PF12704"/>
    </source>
</evidence>
<evidence type="ECO:0000256" key="7">
    <source>
        <dbReference type="SAM" id="Phobius"/>
    </source>
</evidence>
<accession>A0A1X0IU67</accession>
<feature type="transmembrane region" description="Helical" evidence="7">
    <location>
        <begin position="848"/>
        <end position="873"/>
    </location>
</feature>
<feature type="domain" description="MacB-like periplasmic core" evidence="9">
    <location>
        <begin position="20"/>
        <end position="179"/>
    </location>
</feature>
<dbReference type="OrthoDB" id="8036472at2"/>
<feature type="domain" description="ABC3 transporter permease C-terminal" evidence="8">
    <location>
        <begin position="291"/>
        <end position="393"/>
    </location>
</feature>
<dbReference type="Proteomes" id="UP000192534">
    <property type="component" value="Unassembled WGS sequence"/>
</dbReference>
<proteinExistence type="inferred from homology"/>
<evidence type="ECO:0000313" key="10">
    <source>
        <dbReference type="EMBL" id="ORB52287.1"/>
    </source>
</evidence>
<feature type="domain" description="ABC3 transporter permease C-terminal" evidence="8">
    <location>
        <begin position="761"/>
        <end position="873"/>
    </location>
</feature>